<organism evidence="1 2">
    <name type="scientific">Lupinus albus</name>
    <name type="common">White lupine</name>
    <name type="synonym">Lupinus termis</name>
    <dbReference type="NCBI Taxonomy" id="3870"/>
    <lineage>
        <taxon>Eukaryota</taxon>
        <taxon>Viridiplantae</taxon>
        <taxon>Streptophyta</taxon>
        <taxon>Embryophyta</taxon>
        <taxon>Tracheophyta</taxon>
        <taxon>Spermatophyta</taxon>
        <taxon>Magnoliopsida</taxon>
        <taxon>eudicotyledons</taxon>
        <taxon>Gunneridae</taxon>
        <taxon>Pentapetalae</taxon>
        <taxon>rosids</taxon>
        <taxon>fabids</taxon>
        <taxon>Fabales</taxon>
        <taxon>Fabaceae</taxon>
        <taxon>Papilionoideae</taxon>
        <taxon>50 kb inversion clade</taxon>
        <taxon>genistoids sensu lato</taxon>
        <taxon>core genistoids</taxon>
        <taxon>Genisteae</taxon>
        <taxon>Lupinus</taxon>
    </lineage>
</organism>
<dbReference type="EMBL" id="WOCE01000017">
    <property type="protein sequence ID" value="KAE9595867.1"/>
    <property type="molecule type" value="Genomic_DNA"/>
</dbReference>
<dbReference type="PANTHER" id="PTHR33509">
    <property type="entry name" value="LATE EMBRYOGENIS ABUNDANT PROTEIN 2-RELATED"/>
    <property type="match status" value="1"/>
</dbReference>
<dbReference type="Proteomes" id="UP000447434">
    <property type="component" value="Chromosome 17"/>
</dbReference>
<dbReference type="Pfam" id="PF03242">
    <property type="entry name" value="LEA_3a"/>
    <property type="match status" value="1"/>
</dbReference>
<sequence>MAKIINFIRECCSKQYYTVVAESLRFKVTATSVVGKGKLSESGSVNGSASSVNKVFWMRDPKTGNWVPENHFGEVDAADLRKKFLPKRQNL</sequence>
<dbReference type="PANTHER" id="PTHR33509:SF21">
    <property type="entry name" value="OS02G0564600 PROTEIN"/>
    <property type="match status" value="1"/>
</dbReference>
<dbReference type="InterPro" id="IPR004926">
    <property type="entry name" value="LEA_3a"/>
</dbReference>
<gene>
    <name evidence="1" type="ORF">Lalb_Chr17g0343301</name>
</gene>
<evidence type="ECO:0000313" key="1">
    <source>
        <dbReference type="EMBL" id="KAE9595867.1"/>
    </source>
</evidence>
<keyword evidence="2" id="KW-1185">Reference proteome</keyword>
<name>A0A6A4PA87_LUPAL</name>
<evidence type="ECO:0000313" key="2">
    <source>
        <dbReference type="Proteomes" id="UP000447434"/>
    </source>
</evidence>
<dbReference type="AlphaFoldDB" id="A0A6A4PA87"/>
<reference evidence="2" key="1">
    <citation type="journal article" date="2020" name="Nat. Commun.">
        <title>Genome sequence of the cluster root forming white lupin.</title>
        <authorList>
            <person name="Hufnagel B."/>
            <person name="Marques A."/>
            <person name="Soriano A."/>
            <person name="Marques L."/>
            <person name="Divol F."/>
            <person name="Doumas P."/>
            <person name="Sallet E."/>
            <person name="Mancinotti D."/>
            <person name="Carrere S."/>
            <person name="Marande W."/>
            <person name="Arribat S."/>
            <person name="Keller J."/>
            <person name="Huneau C."/>
            <person name="Blein T."/>
            <person name="Aime D."/>
            <person name="Laguerre M."/>
            <person name="Taylor J."/>
            <person name="Schubert V."/>
            <person name="Nelson M."/>
            <person name="Geu-Flores F."/>
            <person name="Crespi M."/>
            <person name="Gallardo-Guerrero K."/>
            <person name="Delaux P.-M."/>
            <person name="Salse J."/>
            <person name="Berges H."/>
            <person name="Guyot R."/>
            <person name="Gouzy J."/>
            <person name="Peret B."/>
        </authorList>
    </citation>
    <scope>NUCLEOTIDE SEQUENCE [LARGE SCALE GENOMIC DNA]</scope>
    <source>
        <strain evidence="2">cv. Amiga</strain>
    </source>
</reference>
<accession>A0A6A4PA87</accession>
<proteinExistence type="predicted"/>
<dbReference type="OrthoDB" id="780319at2759"/>
<comment type="caution">
    <text evidence="1">The sequence shown here is derived from an EMBL/GenBank/DDBJ whole genome shotgun (WGS) entry which is preliminary data.</text>
</comment>
<protein>
    <submittedName>
        <fullName evidence="1">Putative Late embryogenesis abundant protein, LEA5-type</fullName>
    </submittedName>
</protein>